<feature type="transmembrane region" description="Helical" evidence="6">
    <location>
        <begin position="6"/>
        <end position="26"/>
    </location>
</feature>
<keyword evidence="4 6" id="KW-1133">Transmembrane helix</keyword>
<dbReference type="Pfam" id="PF04011">
    <property type="entry name" value="LemA"/>
    <property type="match status" value="1"/>
</dbReference>
<gene>
    <name evidence="7" type="ORF">BA1DRAFT_04297</name>
</gene>
<dbReference type="InterPro" id="IPR023353">
    <property type="entry name" value="LemA-like_dom_sf"/>
</dbReference>
<dbReference type="RefSeq" id="WP_036783367.1">
    <property type="nucleotide sequence ID" value="NZ_CAWLTM010000013.1"/>
</dbReference>
<name>A0A022PCH1_9GAMM</name>
<comment type="caution">
    <text evidence="7">The sequence shown here is derived from an EMBL/GenBank/DDBJ whole genome shotgun (WGS) entry which is preliminary data.</text>
</comment>
<evidence type="ECO:0000256" key="1">
    <source>
        <dbReference type="ARBA" id="ARBA00004167"/>
    </source>
</evidence>
<evidence type="ECO:0000313" key="8">
    <source>
        <dbReference type="Proteomes" id="UP000023464"/>
    </source>
</evidence>
<comment type="subcellular location">
    <subcellularLocation>
        <location evidence="1">Membrane</location>
        <topology evidence="1">Single-pass membrane protein</topology>
    </subcellularLocation>
</comment>
<dbReference type="SUPFAM" id="SSF140478">
    <property type="entry name" value="LemA-like"/>
    <property type="match status" value="1"/>
</dbReference>
<reference evidence="7 8" key="1">
    <citation type="submission" date="2014-03" db="EMBL/GenBank/DDBJ databases">
        <title>Draft Genome of Photorhabdus luminescens BA1, an Egyptian Isolate.</title>
        <authorList>
            <person name="Ghazal S."/>
            <person name="Hurst S.G.IV."/>
            <person name="Morris K."/>
            <person name="Thomas K."/>
            <person name="Tisa L.S."/>
        </authorList>
    </citation>
    <scope>NUCLEOTIDE SEQUENCE [LARGE SCALE GENOMIC DNA]</scope>
    <source>
        <strain evidence="7 8">BA1</strain>
    </source>
</reference>
<evidence type="ECO:0000313" key="7">
    <source>
        <dbReference type="EMBL" id="EYU13229.1"/>
    </source>
</evidence>
<dbReference type="InterPro" id="IPR007156">
    <property type="entry name" value="MamQ_LemA"/>
</dbReference>
<protein>
    <recommendedName>
        <fullName evidence="9">LemA family protein</fullName>
    </recommendedName>
</protein>
<proteinExistence type="inferred from homology"/>
<keyword evidence="5 6" id="KW-0472">Membrane</keyword>
<dbReference type="PATRIC" id="fig|1393736.3.peg.4382"/>
<keyword evidence="8" id="KW-1185">Reference proteome</keyword>
<evidence type="ECO:0008006" key="9">
    <source>
        <dbReference type="Google" id="ProtNLM"/>
    </source>
</evidence>
<organism evidence="7 8">
    <name type="scientific">Photorhabdus aegyptia</name>
    <dbReference type="NCBI Taxonomy" id="2805098"/>
    <lineage>
        <taxon>Bacteria</taxon>
        <taxon>Pseudomonadati</taxon>
        <taxon>Pseudomonadota</taxon>
        <taxon>Gammaproteobacteria</taxon>
        <taxon>Enterobacterales</taxon>
        <taxon>Morganellaceae</taxon>
        <taxon>Photorhabdus</taxon>
    </lineage>
</organism>
<dbReference type="Proteomes" id="UP000023464">
    <property type="component" value="Unassembled WGS sequence"/>
</dbReference>
<evidence type="ECO:0000256" key="2">
    <source>
        <dbReference type="ARBA" id="ARBA00008854"/>
    </source>
</evidence>
<evidence type="ECO:0000256" key="5">
    <source>
        <dbReference type="ARBA" id="ARBA00023136"/>
    </source>
</evidence>
<evidence type="ECO:0000256" key="6">
    <source>
        <dbReference type="SAM" id="Phobius"/>
    </source>
</evidence>
<dbReference type="Gene3D" id="1.20.1440.20">
    <property type="entry name" value="LemA-like domain"/>
    <property type="match status" value="1"/>
</dbReference>
<evidence type="ECO:0000256" key="4">
    <source>
        <dbReference type="ARBA" id="ARBA00022989"/>
    </source>
</evidence>
<evidence type="ECO:0000256" key="3">
    <source>
        <dbReference type="ARBA" id="ARBA00022692"/>
    </source>
</evidence>
<dbReference type="GO" id="GO:0016020">
    <property type="term" value="C:membrane"/>
    <property type="evidence" value="ECO:0007669"/>
    <property type="project" value="UniProtKB-SubCell"/>
</dbReference>
<dbReference type="AlphaFoldDB" id="A0A022PCH1"/>
<comment type="similarity">
    <text evidence="2">Belongs to the LemA family.</text>
</comment>
<sequence length="178" mass="20401">MGGYLLAFIILAVILIIAVRYLVGVFNKIIMLKRYRDKAFANIDILLKKQVDLIPQLITITEQAMAHEKSLFLQLSEVRKNYPSAKITDEKVKIGNTLAHQLLSFLILAKNYPALISQPSFQHLQAQITLLENQIADRREFFNESVALYNTGLRQFPNIIFARILRYKPSPMLNPMQG</sequence>
<keyword evidence="3 6" id="KW-0812">Transmembrane</keyword>
<dbReference type="EMBL" id="JFGV01000102">
    <property type="protein sequence ID" value="EYU13229.1"/>
    <property type="molecule type" value="Genomic_DNA"/>
</dbReference>
<dbReference type="PANTHER" id="PTHR34478">
    <property type="entry name" value="PROTEIN LEMA"/>
    <property type="match status" value="1"/>
</dbReference>
<dbReference type="PANTHER" id="PTHR34478:SF1">
    <property type="entry name" value="PROTEIN LEMA"/>
    <property type="match status" value="1"/>
</dbReference>
<accession>A0A022PCH1</accession>